<dbReference type="PANTHER" id="PTHR43677:SF4">
    <property type="entry name" value="QUINONE OXIDOREDUCTASE-LIKE PROTEIN 2"/>
    <property type="match status" value="1"/>
</dbReference>
<dbReference type="SUPFAM" id="SSF51735">
    <property type="entry name" value="NAD(P)-binding Rossmann-fold domains"/>
    <property type="match status" value="1"/>
</dbReference>
<reference evidence="2" key="2">
    <citation type="submission" date="2021-06" db="EMBL/GenBank/DDBJ databases">
        <title>A collection of bacterial strains from the Burkholderia cepacia Research Laboratory and Repository.</title>
        <authorList>
            <person name="Lipuma J."/>
            <person name="Spilker T."/>
        </authorList>
    </citation>
    <scope>NUCLEOTIDE SEQUENCE</scope>
    <source>
        <strain evidence="2">AU37435</strain>
    </source>
</reference>
<dbReference type="EMBL" id="JAHPMX010000007">
    <property type="protein sequence ID" value="MBU9358021.1"/>
    <property type="molecule type" value="Genomic_DNA"/>
</dbReference>
<dbReference type="InterPro" id="IPR051397">
    <property type="entry name" value="Zn-ADH-like_protein"/>
</dbReference>
<dbReference type="CDD" id="cd08241">
    <property type="entry name" value="QOR1"/>
    <property type="match status" value="1"/>
</dbReference>
<dbReference type="Pfam" id="PF00107">
    <property type="entry name" value="ADH_zinc_N"/>
    <property type="match status" value="1"/>
</dbReference>
<dbReference type="InterPro" id="IPR036291">
    <property type="entry name" value="NAD(P)-bd_dom_sf"/>
</dbReference>
<dbReference type="InterPro" id="IPR013154">
    <property type="entry name" value="ADH-like_N"/>
</dbReference>
<dbReference type="GO" id="GO:0008270">
    <property type="term" value="F:zinc ion binding"/>
    <property type="evidence" value="ECO:0007669"/>
    <property type="project" value="InterPro"/>
</dbReference>
<evidence type="ECO:0000313" key="4">
    <source>
        <dbReference type="Proteomes" id="UP000237686"/>
    </source>
</evidence>
<dbReference type="Gene3D" id="3.90.180.10">
    <property type="entry name" value="Medium-chain alcohol dehydrogenases, catalytic domain"/>
    <property type="match status" value="1"/>
</dbReference>
<comment type="caution">
    <text evidence="3">The sequence shown here is derived from an EMBL/GenBank/DDBJ whole genome shotgun (WGS) entry which is preliminary data.</text>
</comment>
<name>A0A8E2RYH7_9BURK</name>
<dbReference type="SUPFAM" id="SSF50129">
    <property type="entry name" value="GroES-like"/>
    <property type="match status" value="1"/>
</dbReference>
<protein>
    <submittedName>
        <fullName evidence="3">NADPH:quinone oxidoreductase family protein</fullName>
    </submittedName>
</protein>
<evidence type="ECO:0000259" key="1">
    <source>
        <dbReference type="SMART" id="SM00829"/>
    </source>
</evidence>
<dbReference type="Gene3D" id="3.40.50.720">
    <property type="entry name" value="NAD(P)-binding Rossmann-like Domain"/>
    <property type="match status" value="1"/>
</dbReference>
<dbReference type="SMART" id="SM00829">
    <property type="entry name" value="PKS_ER"/>
    <property type="match status" value="1"/>
</dbReference>
<proteinExistence type="predicted"/>
<dbReference type="PROSITE" id="PS01162">
    <property type="entry name" value="QOR_ZETA_CRYSTAL"/>
    <property type="match status" value="1"/>
</dbReference>
<accession>A0A8E2RYH7</accession>
<gene>
    <name evidence="3" type="ORF">C6P98_07265</name>
    <name evidence="2" type="ORF">KTE52_16925</name>
</gene>
<dbReference type="InterPro" id="IPR011032">
    <property type="entry name" value="GroES-like_sf"/>
</dbReference>
<evidence type="ECO:0000313" key="2">
    <source>
        <dbReference type="EMBL" id="MBU9358021.1"/>
    </source>
</evidence>
<dbReference type="PANTHER" id="PTHR43677">
    <property type="entry name" value="SHORT-CHAIN DEHYDROGENASE/REDUCTASE"/>
    <property type="match status" value="1"/>
</dbReference>
<organism evidence="3 4">
    <name type="scientific">Burkholderia multivorans</name>
    <dbReference type="NCBI Taxonomy" id="87883"/>
    <lineage>
        <taxon>Bacteria</taxon>
        <taxon>Pseudomonadati</taxon>
        <taxon>Pseudomonadota</taxon>
        <taxon>Betaproteobacteria</taxon>
        <taxon>Burkholderiales</taxon>
        <taxon>Burkholderiaceae</taxon>
        <taxon>Burkholderia</taxon>
        <taxon>Burkholderia cepacia complex</taxon>
    </lineage>
</organism>
<dbReference type="Proteomes" id="UP000237686">
    <property type="component" value="Unassembled WGS sequence"/>
</dbReference>
<dbReference type="GO" id="GO:0016491">
    <property type="term" value="F:oxidoreductase activity"/>
    <property type="evidence" value="ECO:0007669"/>
    <property type="project" value="InterPro"/>
</dbReference>
<dbReference type="Proteomes" id="UP001196915">
    <property type="component" value="Unassembled WGS sequence"/>
</dbReference>
<dbReference type="InterPro" id="IPR013149">
    <property type="entry name" value="ADH-like_C"/>
</dbReference>
<dbReference type="RefSeq" id="WP_006399053.1">
    <property type="nucleotide sequence ID" value="NZ_CADFDI010000006.1"/>
</dbReference>
<reference evidence="3 4" key="1">
    <citation type="submission" date="2018-03" db="EMBL/GenBank/DDBJ databases">
        <authorList>
            <person name="Nguyen K."/>
            <person name="Fouts D."/>
            <person name="Sutton G."/>
        </authorList>
    </citation>
    <scope>NUCLEOTIDE SEQUENCE [LARGE SCALE GENOMIC DNA]</scope>
    <source>
        <strain evidence="3 4">AU17135</strain>
    </source>
</reference>
<dbReference type="InterPro" id="IPR020843">
    <property type="entry name" value="ER"/>
</dbReference>
<sequence>MKAIVVHAFTEPEQLTLGELPDPHVGDDSVLIDVRAAAVNYPDLLVVRGTYQVLPERPFAPGKDAAGIVRAVGRNVTHIRPGDRVVAQMEYGAFAERVSVDQRSCFVLPDSMPFDDAAAMGLVYQTAYFALVERGGFCEGESVLVTGAGGGVGSAALQLVKSLGGRALAAVSGAEQARVATETGADAIIDLTAPNLRDSLREQVRAATVDRGVDVLLDTLGGDAFDAALRAIAWCGRAVVVGFASGRIPEVKVNYLLVKNIAVSGLQWSDYRDRQPEKVRAVQQAIFRLYEQGAIKPRIAARLPLARAGEALTKLASGRSSGKYVVTLD</sequence>
<dbReference type="EMBL" id="PVFZ01000017">
    <property type="protein sequence ID" value="PRF26132.1"/>
    <property type="molecule type" value="Genomic_DNA"/>
</dbReference>
<evidence type="ECO:0000313" key="3">
    <source>
        <dbReference type="EMBL" id="PRF26132.1"/>
    </source>
</evidence>
<dbReference type="InterPro" id="IPR002364">
    <property type="entry name" value="Quin_OxRdtase/zeta-crystal_CS"/>
</dbReference>
<feature type="domain" description="Enoyl reductase (ER)" evidence="1">
    <location>
        <begin position="10"/>
        <end position="326"/>
    </location>
</feature>
<dbReference type="AlphaFoldDB" id="A0A8E2RYH7"/>
<dbReference type="Pfam" id="PF08240">
    <property type="entry name" value="ADH_N"/>
    <property type="match status" value="1"/>
</dbReference>